<comment type="function">
    <text evidence="10">Catalyzes the condensation of 2 ATP molecules into cyclic di-AMP (c-di-AMP), a second messenger used to regulate differing processes in different bacteria.</text>
</comment>
<dbReference type="AlphaFoldDB" id="A0A4Y7RGN6"/>
<gene>
    <name evidence="12" type="primary">disA_1</name>
    <name evidence="10" type="synonym">dacA</name>
    <name evidence="12" type="ORF">Psch_01531</name>
</gene>
<feature type="transmembrane region" description="Helical" evidence="10">
    <location>
        <begin position="48"/>
        <end position="66"/>
    </location>
</feature>
<keyword evidence="2 10" id="KW-1003">Cell membrane</keyword>
<evidence type="ECO:0000256" key="9">
    <source>
        <dbReference type="ARBA" id="ARBA00023136"/>
    </source>
</evidence>
<evidence type="ECO:0000313" key="13">
    <source>
        <dbReference type="Proteomes" id="UP000298324"/>
    </source>
</evidence>
<dbReference type="InterPro" id="IPR045585">
    <property type="entry name" value="CdaA_N"/>
</dbReference>
<dbReference type="GO" id="GO:0006171">
    <property type="term" value="P:cAMP biosynthetic process"/>
    <property type="evidence" value="ECO:0007669"/>
    <property type="project" value="InterPro"/>
</dbReference>
<dbReference type="PIRSF" id="PIRSF004793">
    <property type="entry name" value="UCP004793"/>
    <property type="match status" value="1"/>
</dbReference>
<evidence type="ECO:0000259" key="11">
    <source>
        <dbReference type="PROSITE" id="PS51794"/>
    </source>
</evidence>
<dbReference type="InterPro" id="IPR034701">
    <property type="entry name" value="CdaA"/>
</dbReference>
<feature type="domain" description="DAC" evidence="11">
    <location>
        <begin position="90"/>
        <end position="251"/>
    </location>
</feature>
<keyword evidence="9 10" id="KW-0472">Membrane</keyword>
<evidence type="ECO:0000256" key="6">
    <source>
        <dbReference type="ARBA" id="ARBA00022741"/>
    </source>
</evidence>
<dbReference type="InterPro" id="IPR003390">
    <property type="entry name" value="DNA_integrity_scan_DisA_N"/>
</dbReference>
<dbReference type="GO" id="GO:0004016">
    <property type="term" value="F:adenylate cyclase activity"/>
    <property type="evidence" value="ECO:0007669"/>
    <property type="project" value="UniProtKB-UniRule"/>
</dbReference>
<evidence type="ECO:0000256" key="4">
    <source>
        <dbReference type="ARBA" id="ARBA00022692"/>
    </source>
</evidence>
<comment type="caution">
    <text evidence="12">The sequence shown here is derived from an EMBL/GenBank/DDBJ whole genome shotgun (WGS) entry which is preliminary data.</text>
</comment>
<evidence type="ECO:0000256" key="2">
    <source>
        <dbReference type="ARBA" id="ARBA00022475"/>
    </source>
</evidence>
<keyword evidence="4 10" id="KW-0812">Transmembrane</keyword>
<keyword evidence="8 10" id="KW-1133">Transmembrane helix</keyword>
<dbReference type="NCBIfam" id="TIGR00159">
    <property type="entry name" value="diadenylate cyclase CdaA"/>
    <property type="match status" value="1"/>
</dbReference>
<comment type="similarity">
    <text evidence="10">Belongs to the adenylate cyclase family. DacA/CdaA subfamily.</text>
</comment>
<dbReference type="FunFam" id="3.40.1700.10:FF:000002">
    <property type="entry name" value="Diadenylate cyclase"/>
    <property type="match status" value="1"/>
</dbReference>
<dbReference type="InterPro" id="IPR036888">
    <property type="entry name" value="DNA_integrity_DisA_N_sf"/>
</dbReference>
<dbReference type="GO" id="GO:0106408">
    <property type="term" value="F:diadenylate cyclase activity"/>
    <property type="evidence" value="ECO:0007669"/>
    <property type="project" value="UniProtKB-EC"/>
</dbReference>
<protein>
    <recommendedName>
        <fullName evidence="10">Diadenylate cyclase</fullName>
        <shortName evidence="10">DAC</shortName>
        <ecNumber evidence="10">2.7.7.85</ecNumber>
    </recommendedName>
    <alternativeName>
        <fullName evidence="10">Cyclic-di-AMP synthase</fullName>
        <shortName evidence="10">c-di-AMP synthase</shortName>
    </alternativeName>
</protein>
<evidence type="ECO:0000256" key="3">
    <source>
        <dbReference type="ARBA" id="ARBA00022679"/>
    </source>
</evidence>
<keyword evidence="6 10" id="KW-0547">Nucleotide-binding</keyword>
<feature type="transmembrane region" description="Helical" evidence="10">
    <location>
        <begin position="20"/>
        <end position="36"/>
    </location>
</feature>
<keyword evidence="5 10" id="KW-0548">Nucleotidyltransferase</keyword>
<evidence type="ECO:0000256" key="1">
    <source>
        <dbReference type="ARBA" id="ARBA00000877"/>
    </source>
</evidence>
<dbReference type="SUPFAM" id="SSF143597">
    <property type="entry name" value="YojJ-like"/>
    <property type="match status" value="1"/>
</dbReference>
<dbReference type="GO" id="GO:0005524">
    <property type="term" value="F:ATP binding"/>
    <property type="evidence" value="ECO:0007669"/>
    <property type="project" value="UniProtKB-UniRule"/>
</dbReference>
<dbReference type="Proteomes" id="UP000298324">
    <property type="component" value="Unassembled WGS sequence"/>
</dbReference>
<dbReference type="RefSeq" id="WP_190239742.1">
    <property type="nucleotide sequence ID" value="NZ_QFGA01000001.1"/>
</dbReference>
<dbReference type="PANTHER" id="PTHR34185">
    <property type="entry name" value="DIADENYLATE CYCLASE"/>
    <property type="match status" value="1"/>
</dbReference>
<comment type="caution">
    <text evidence="10">Lacks conserved residue(s) required for the propagation of feature annotation.</text>
</comment>
<keyword evidence="3 10" id="KW-0808">Transferase</keyword>
<comment type="catalytic activity">
    <reaction evidence="1 10">
        <text>2 ATP = 3',3'-c-di-AMP + 2 diphosphate</text>
        <dbReference type="Rhea" id="RHEA:35655"/>
        <dbReference type="ChEBI" id="CHEBI:30616"/>
        <dbReference type="ChEBI" id="CHEBI:33019"/>
        <dbReference type="ChEBI" id="CHEBI:71500"/>
        <dbReference type="EC" id="2.7.7.85"/>
    </reaction>
</comment>
<dbReference type="PROSITE" id="PS51794">
    <property type="entry name" value="DAC"/>
    <property type="match status" value="1"/>
</dbReference>
<dbReference type="Gene3D" id="3.40.1700.10">
    <property type="entry name" value="DNA integrity scanning protein, DisA, N-terminal domain"/>
    <property type="match status" value="1"/>
</dbReference>
<dbReference type="EC" id="2.7.7.85" evidence="10"/>
<dbReference type="InterPro" id="IPR050338">
    <property type="entry name" value="DisA"/>
</dbReference>
<evidence type="ECO:0000256" key="5">
    <source>
        <dbReference type="ARBA" id="ARBA00022695"/>
    </source>
</evidence>
<dbReference type="EMBL" id="QFGA01000001">
    <property type="protein sequence ID" value="TEB07976.1"/>
    <property type="molecule type" value="Genomic_DNA"/>
</dbReference>
<dbReference type="HAMAP" id="MF_01499">
    <property type="entry name" value="DacA"/>
    <property type="match status" value="1"/>
</dbReference>
<comment type="subunit">
    <text evidence="10">Probably a homodimer.</text>
</comment>
<proteinExistence type="inferred from homology"/>
<evidence type="ECO:0000256" key="7">
    <source>
        <dbReference type="ARBA" id="ARBA00022840"/>
    </source>
</evidence>
<keyword evidence="13" id="KW-1185">Reference proteome</keyword>
<reference evidence="12 13" key="1">
    <citation type="journal article" date="2018" name="Environ. Microbiol.">
        <title>Novel energy conservation strategies and behaviour of Pelotomaculum schinkii driving syntrophic propionate catabolism.</title>
        <authorList>
            <person name="Hidalgo-Ahumada C.A.P."/>
            <person name="Nobu M.K."/>
            <person name="Narihiro T."/>
            <person name="Tamaki H."/>
            <person name="Liu W.T."/>
            <person name="Kamagata Y."/>
            <person name="Stams A.J.M."/>
            <person name="Imachi H."/>
            <person name="Sousa D.Z."/>
        </authorList>
    </citation>
    <scope>NUCLEOTIDE SEQUENCE [LARGE SCALE GENOMIC DNA]</scope>
    <source>
        <strain evidence="12 13">HH</strain>
    </source>
</reference>
<name>A0A4Y7RGN6_9FIRM</name>
<evidence type="ECO:0000256" key="8">
    <source>
        <dbReference type="ARBA" id="ARBA00022989"/>
    </source>
</evidence>
<evidence type="ECO:0000313" key="12">
    <source>
        <dbReference type="EMBL" id="TEB07976.1"/>
    </source>
</evidence>
<keyword evidence="7 10" id="KW-0067">ATP-binding</keyword>
<dbReference type="Pfam" id="PF02457">
    <property type="entry name" value="DAC"/>
    <property type="match status" value="1"/>
</dbReference>
<organism evidence="12 13">
    <name type="scientific">Pelotomaculum schinkii</name>
    <dbReference type="NCBI Taxonomy" id="78350"/>
    <lineage>
        <taxon>Bacteria</taxon>
        <taxon>Bacillati</taxon>
        <taxon>Bacillota</taxon>
        <taxon>Clostridia</taxon>
        <taxon>Eubacteriales</taxon>
        <taxon>Desulfotomaculaceae</taxon>
        <taxon>Pelotomaculum</taxon>
    </lineage>
</organism>
<dbReference type="InterPro" id="IPR014046">
    <property type="entry name" value="C-di-AMP_synthase"/>
</dbReference>
<accession>A0A4Y7RGN6</accession>
<sequence length="277" mass="30272">MEQFWLPNLDYLKAVLKFNLSSVIDIAIVAFVMYRLMLLIKGTRAVQLIKGLIVLLGLTALSSLFNLNTANWLLRQAMTALVVALPVVFQPELRRALEKLGRGRLLSTNTISHGEVDPSRVIAEICRSATLLSKNKMGALIVLQRETGLEEYIDTGVKIDGVVSAEFLVNIFIPKTPLHDGAVVIRGERVAAAACFLPLSENPYLTSDLGSRHRAGIGITEHSDAVAVIVSEETGSVSLAVEGDLTRYLDEASLMDRLSSLLNLKAGSSLSSLWFRR</sequence>
<dbReference type="Pfam" id="PF19293">
    <property type="entry name" value="CdaA_N"/>
    <property type="match status" value="1"/>
</dbReference>
<dbReference type="PANTHER" id="PTHR34185:SF1">
    <property type="entry name" value="DIADENYLATE CYCLASE"/>
    <property type="match status" value="1"/>
</dbReference>
<evidence type="ECO:0000256" key="10">
    <source>
        <dbReference type="HAMAP-Rule" id="MF_01499"/>
    </source>
</evidence>